<dbReference type="Gene3D" id="1.10.418.10">
    <property type="entry name" value="Calponin-like domain"/>
    <property type="match status" value="2"/>
</dbReference>
<name>A0A2C9M2F0_BIOGL</name>
<dbReference type="GO" id="GO:0051015">
    <property type="term" value="F:actin filament binding"/>
    <property type="evidence" value="ECO:0007669"/>
    <property type="project" value="InterPro"/>
</dbReference>
<accession>A0A2C9M2F0</accession>
<dbReference type="SUPFAM" id="SSF47576">
    <property type="entry name" value="Calponin-homology domain, CH-domain"/>
    <property type="match status" value="1"/>
</dbReference>
<keyword evidence="1" id="KW-0677">Repeat</keyword>
<dbReference type="VEuPathDB" id="VectorBase:BGLB037735"/>
<dbReference type="Proteomes" id="UP000076420">
    <property type="component" value="Unassembled WGS sequence"/>
</dbReference>
<dbReference type="InterPro" id="IPR036872">
    <property type="entry name" value="CH_dom_sf"/>
</dbReference>
<evidence type="ECO:0000313" key="4">
    <source>
        <dbReference type="Proteomes" id="UP000076420"/>
    </source>
</evidence>
<dbReference type="PANTHER" id="PTHR38537">
    <property type="entry name" value="JITTERBUG, ISOFORM N"/>
    <property type="match status" value="1"/>
</dbReference>
<dbReference type="Pfam" id="PF00307">
    <property type="entry name" value="CH"/>
    <property type="match status" value="1"/>
</dbReference>
<proteinExistence type="predicted"/>
<dbReference type="KEGG" id="bgt:106077862"/>
<organism evidence="3 4">
    <name type="scientific">Biomphalaria glabrata</name>
    <name type="common">Bloodfluke planorb</name>
    <name type="synonym">Freshwater snail</name>
    <dbReference type="NCBI Taxonomy" id="6526"/>
    <lineage>
        <taxon>Eukaryota</taxon>
        <taxon>Metazoa</taxon>
        <taxon>Spiralia</taxon>
        <taxon>Lophotrochozoa</taxon>
        <taxon>Mollusca</taxon>
        <taxon>Gastropoda</taxon>
        <taxon>Heterobranchia</taxon>
        <taxon>Euthyneura</taxon>
        <taxon>Panpulmonata</taxon>
        <taxon>Hygrophila</taxon>
        <taxon>Lymnaeoidea</taxon>
        <taxon>Planorbidae</taxon>
        <taxon>Biomphalaria</taxon>
    </lineage>
</organism>
<dbReference type="GO" id="GO:0030036">
    <property type="term" value="P:actin cytoskeleton organization"/>
    <property type="evidence" value="ECO:0007669"/>
    <property type="project" value="InterPro"/>
</dbReference>
<evidence type="ECO:0000313" key="3">
    <source>
        <dbReference type="EnsemblMetazoa" id="BGLB037735-PA"/>
    </source>
</evidence>
<sequence length="168" mass="19071">MSIFFVFYVLADSSDIHECNMKLILALIWQLILKYQVGLSGPQNKSWILKWLNAVIPECNIKNFTTDWNSGLALHALLDFCKPGLSPQWRNLDKENKVDNCRSALKMALQNFNIPMILRPEDLASPDLDEKSAITYLSYFIKVGGPGYDATLQRVSARTQPKSVTNFT</sequence>
<dbReference type="VEuPathDB" id="VectorBase:BGLAX_034042"/>
<dbReference type="InterPro" id="IPR044801">
    <property type="entry name" value="Filamin"/>
</dbReference>
<evidence type="ECO:0000259" key="2">
    <source>
        <dbReference type="PROSITE" id="PS50021"/>
    </source>
</evidence>
<gene>
    <name evidence="3" type="primary">106077862</name>
</gene>
<dbReference type="InterPro" id="IPR001715">
    <property type="entry name" value="CH_dom"/>
</dbReference>
<reference evidence="3" key="1">
    <citation type="submission" date="2020-05" db="UniProtKB">
        <authorList>
            <consortium name="EnsemblMetazoa"/>
        </authorList>
    </citation>
    <scope>IDENTIFICATION</scope>
    <source>
        <strain evidence="3">BB02</strain>
    </source>
</reference>
<protein>
    <recommendedName>
        <fullName evidence="2">Calponin-homology (CH) domain-containing protein</fullName>
    </recommendedName>
</protein>
<evidence type="ECO:0000256" key="1">
    <source>
        <dbReference type="ARBA" id="ARBA00022737"/>
    </source>
</evidence>
<dbReference type="PROSITE" id="PS50021">
    <property type="entry name" value="CH"/>
    <property type="match status" value="1"/>
</dbReference>
<dbReference type="AlphaFoldDB" id="A0A2C9M2F0"/>
<dbReference type="SMART" id="SM00033">
    <property type="entry name" value="CH"/>
    <property type="match status" value="1"/>
</dbReference>
<dbReference type="STRING" id="6526.A0A2C9M2F0"/>
<dbReference type="EnsemblMetazoa" id="BGLB037735-RA">
    <property type="protein sequence ID" value="BGLB037735-PA"/>
    <property type="gene ID" value="BGLB037735"/>
</dbReference>
<feature type="domain" description="Calponin-homology (CH)" evidence="2">
    <location>
        <begin position="42"/>
        <end position="145"/>
    </location>
</feature>
<dbReference type="PANTHER" id="PTHR38537:SF16">
    <property type="entry name" value="CALPONIN-HOMOLOGY (CH) DOMAIN-CONTAINING PROTEIN"/>
    <property type="match status" value="1"/>
</dbReference>